<evidence type="ECO:0000313" key="2">
    <source>
        <dbReference type="EMBL" id="KAK8921959.1"/>
    </source>
</evidence>
<dbReference type="EMBL" id="JBBWWQ010000018">
    <property type="protein sequence ID" value="KAK8921959.1"/>
    <property type="molecule type" value="Genomic_DNA"/>
</dbReference>
<feature type="compositionally biased region" description="Low complexity" evidence="1">
    <location>
        <begin position="1"/>
        <end position="17"/>
    </location>
</feature>
<protein>
    <submittedName>
        <fullName evidence="2">Uncharacterized protein</fullName>
    </submittedName>
</protein>
<feature type="region of interest" description="Disordered" evidence="1">
    <location>
        <begin position="1"/>
        <end position="25"/>
    </location>
</feature>
<name>A0AAP0B0R6_9ASPA</name>
<evidence type="ECO:0000313" key="3">
    <source>
        <dbReference type="Proteomes" id="UP001418222"/>
    </source>
</evidence>
<comment type="caution">
    <text evidence="2">The sequence shown here is derived from an EMBL/GenBank/DDBJ whole genome shotgun (WGS) entry which is preliminary data.</text>
</comment>
<sequence>MKSPSSTSSASDGSATALHLAGRRTSSRVKKIDRVEMIEPNDPQALSTAGDALFRLEPQLPPTNALKTQQISHNTKKRRTTQKMKLHTIMEI</sequence>
<dbReference type="Proteomes" id="UP001418222">
    <property type="component" value="Unassembled WGS sequence"/>
</dbReference>
<accession>A0AAP0B0R6</accession>
<reference evidence="2 3" key="1">
    <citation type="journal article" date="2022" name="Nat. Plants">
        <title>Genomes of leafy and leafless Platanthera orchids illuminate the evolution of mycoheterotrophy.</title>
        <authorList>
            <person name="Li M.H."/>
            <person name="Liu K.W."/>
            <person name="Li Z."/>
            <person name="Lu H.C."/>
            <person name="Ye Q.L."/>
            <person name="Zhang D."/>
            <person name="Wang J.Y."/>
            <person name="Li Y.F."/>
            <person name="Zhong Z.M."/>
            <person name="Liu X."/>
            <person name="Yu X."/>
            <person name="Liu D.K."/>
            <person name="Tu X.D."/>
            <person name="Liu B."/>
            <person name="Hao Y."/>
            <person name="Liao X.Y."/>
            <person name="Jiang Y.T."/>
            <person name="Sun W.H."/>
            <person name="Chen J."/>
            <person name="Chen Y.Q."/>
            <person name="Ai Y."/>
            <person name="Zhai J.W."/>
            <person name="Wu S.S."/>
            <person name="Zhou Z."/>
            <person name="Hsiao Y.Y."/>
            <person name="Wu W.L."/>
            <person name="Chen Y.Y."/>
            <person name="Lin Y.F."/>
            <person name="Hsu J.L."/>
            <person name="Li C.Y."/>
            <person name="Wang Z.W."/>
            <person name="Zhao X."/>
            <person name="Zhong W.Y."/>
            <person name="Ma X.K."/>
            <person name="Ma L."/>
            <person name="Huang J."/>
            <person name="Chen G.Z."/>
            <person name="Huang M.Z."/>
            <person name="Huang L."/>
            <person name="Peng D.H."/>
            <person name="Luo Y.B."/>
            <person name="Zou S.Q."/>
            <person name="Chen S.P."/>
            <person name="Lan S."/>
            <person name="Tsai W.C."/>
            <person name="Van de Peer Y."/>
            <person name="Liu Z.J."/>
        </authorList>
    </citation>
    <scope>NUCLEOTIDE SEQUENCE [LARGE SCALE GENOMIC DNA]</scope>
    <source>
        <strain evidence="2">Lor287</strain>
    </source>
</reference>
<organism evidence="2 3">
    <name type="scientific">Platanthera zijinensis</name>
    <dbReference type="NCBI Taxonomy" id="2320716"/>
    <lineage>
        <taxon>Eukaryota</taxon>
        <taxon>Viridiplantae</taxon>
        <taxon>Streptophyta</taxon>
        <taxon>Embryophyta</taxon>
        <taxon>Tracheophyta</taxon>
        <taxon>Spermatophyta</taxon>
        <taxon>Magnoliopsida</taxon>
        <taxon>Liliopsida</taxon>
        <taxon>Asparagales</taxon>
        <taxon>Orchidaceae</taxon>
        <taxon>Orchidoideae</taxon>
        <taxon>Orchideae</taxon>
        <taxon>Orchidinae</taxon>
        <taxon>Platanthera</taxon>
    </lineage>
</organism>
<proteinExistence type="predicted"/>
<gene>
    <name evidence="2" type="ORF">KSP39_PZI020088</name>
</gene>
<keyword evidence="3" id="KW-1185">Reference proteome</keyword>
<dbReference type="AlphaFoldDB" id="A0AAP0B0R6"/>
<evidence type="ECO:0000256" key="1">
    <source>
        <dbReference type="SAM" id="MobiDB-lite"/>
    </source>
</evidence>